<evidence type="ECO:0000256" key="4">
    <source>
        <dbReference type="ARBA" id="ARBA00023125"/>
    </source>
</evidence>
<keyword evidence="6" id="KW-0597">Phosphoprotein</keyword>
<evidence type="ECO:0000256" key="3">
    <source>
        <dbReference type="ARBA" id="ARBA00023015"/>
    </source>
</evidence>
<dbReference type="Gene3D" id="1.10.10.60">
    <property type="entry name" value="Homeodomain-like"/>
    <property type="match status" value="1"/>
</dbReference>
<dbReference type="FunFam" id="3.40.50.300:FF:000006">
    <property type="entry name" value="DNA-binding transcriptional regulator NtrC"/>
    <property type="match status" value="1"/>
</dbReference>
<dbReference type="RefSeq" id="WP_186506201.1">
    <property type="nucleotide sequence ID" value="NZ_JACNEP010000005.1"/>
</dbReference>
<reference evidence="9" key="2">
    <citation type="submission" date="2020-08" db="EMBL/GenBank/DDBJ databases">
        <authorList>
            <person name="Lai Q."/>
        </authorList>
    </citation>
    <scope>NUCLEOTIDE SEQUENCE</scope>
    <source>
        <strain evidence="9">S27-2</strain>
    </source>
</reference>
<gene>
    <name evidence="9" type="ORF">H8B19_07540</name>
</gene>
<comment type="caution">
    <text evidence="9">The sequence shown here is derived from an EMBL/GenBank/DDBJ whole genome shotgun (WGS) entry which is preliminary data.</text>
</comment>
<reference evidence="9" key="1">
    <citation type="journal article" date="2018" name="Int. J. Syst. Evol. Microbiol.">
        <title>Neptunicella marina gen. nov., sp. nov., isolated from surface seawater.</title>
        <authorList>
            <person name="Liu X."/>
            <person name="Lai Q."/>
            <person name="Du Y."/>
            <person name="Zhang X."/>
            <person name="Liu Z."/>
            <person name="Sun F."/>
            <person name="Shao Z."/>
        </authorList>
    </citation>
    <scope>NUCLEOTIDE SEQUENCE</scope>
    <source>
        <strain evidence="9">S27-2</strain>
    </source>
</reference>
<evidence type="ECO:0000256" key="6">
    <source>
        <dbReference type="PROSITE-ProRule" id="PRU00169"/>
    </source>
</evidence>
<dbReference type="SMART" id="SM00382">
    <property type="entry name" value="AAA"/>
    <property type="match status" value="1"/>
</dbReference>
<dbReference type="InterPro" id="IPR027417">
    <property type="entry name" value="P-loop_NTPase"/>
</dbReference>
<dbReference type="PANTHER" id="PTHR32071">
    <property type="entry name" value="TRANSCRIPTIONAL REGULATORY PROTEIN"/>
    <property type="match status" value="1"/>
</dbReference>
<feature type="domain" description="Response regulatory" evidence="8">
    <location>
        <begin position="9"/>
        <end position="128"/>
    </location>
</feature>
<dbReference type="PROSITE" id="PS00676">
    <property type="entry name" value="SIGMA54_INTERACT_2"/>
    <property type="match status" value="1"/>
</dbReference>
<evidence type="ECO:0000313" key="10">
    <source>
        <dbReference type="Proteomes" id="UP000601768"/>
    </source>
</evidence>
<dbReference type="InterPro" id="IPR003593">
    <property type="entry name" value="AAA+_ATPase"/>
</dbReference>
<name>A0A8J6ISP7_9ALTE</name>
<proteinExistence type="predicted"/>
<keyword evidence="5" id="KW-0804">Transcription</keyword>
<dbReference type="InterPro" id="IPR001789">
    <property type="entry name" value="Sig_transdc_resp-reg_receiver"/>
</dbReference>
<keyword evidence="10" id="KW-1185">Reference proteome</keyword>
<dbReference type="Pfam" id="PF02954">
    <property type="entry name" value="HTH_8"/>
    <property type="match status" value="1"/>
</dbReference>
<dbReference type="GO" id="GO:0005524">
    <property type="term" value="F:ATP binding"/>
    <property type="evidence" value="ECO:0007669"/>
    <property type="project" value="UniProtKB-KW"/>
</dbReference>
<evidence type="ECO:0000259" key="8">
    <source>
        <dbReference type="PROSITE" id="PS50110"/>
    </source>
</evidence>
<dbReference type="Pfam" id="PF00072">
    <property type="entry name" value="Response_reg"/>
    <property type="match status" value="1"/>
</dbReference>
<dbReference type="Gene3D" id="1.10.8.60">
    <property type="match status" value="1"/>
</dbReference>
<dbReference type="InterPro" id="IPR011006">
    <property type="entry name" value="CheY-like_superfamily"/>
</dbReference>
<dbReference type="Pfam" id="PF25601">
    <property type="entry name" value="AAA_lid_14"/>
    <property type="match status" value="1"/>
</dbReference>
<evidence type="ECO:0000256" key="5">
    <source>
        <dbReference type="ARBA" id="ARBA00023163"/>
    </source>
</evidence>
<dbReference type="GO" id="GO:0006355">
    <property type="term" value="P:regulation of DNA-templated transcription"/>
    <property type="evidence" value="ECO:0007669"/>
    <property type="project" value="InterPro"/>
</dbReference>
<evidence type="ECO:0000256" key="1">
    <source>
        <dbReference type="ARBA" id="ARBA00022741"/>
    </source>
</evidence>
<dbReference type="Gene3D" id="3.40.50.300">
    <property type="entry name" value="P-loop containing nucleotide triphosphate hydrolases"/>
    <property type="match status" value="1"/>
</dbReference>
<dbReference type="GO" id="GO:0000160">
    <property type="term" value="P:phosphorelay signal transduction system"/>
    <property type="evidence" value="ECO:0007669"/>
    <property type="project" value="InterPro"/>
</dbReference>
<dbReference type="AlphaFoldDB" id="A0A8J6ISP7"/>
<dbReference type="InterPro" id="IPR002078">
    <property type="entry name" value="Sigma_54_int"/>
</dbReference>
<dbReference type="CDD" id="cd00009">
    <property type="entry name" value="AAA"/>
    <property type="match status" value="1"/>
</dbReference>
<dbReference type="Gene3D" id="3.40.50.2300">
    <property type="match status" value="1"/>
</dbReference>
<keyword evidence="4" id="KW-0238">DNA-binding</keyword>
<organism evidence="9 10">
    <name type="scientific">Neptunicella marina</name>
    <dbReference type="NCBI Taxonomy" id="2125989"/>
    <lineage>
        <taxon>Bacteria</taxon>
        <taxon>Pseudomonadati</taxon>
        <taxon>Pseudomonadota</taxon>
        <taxon>Gammaproteobacteria</taxon>
        <taxon>Alteromonadales</taxon>
        <taxon>Alteromonadaceae</taxon>
        <taxon>Neptunicella</taxon>
    </lineage>
</organism>
<protein>
    <submittedName>
        <fullName evidence="9">Sigma-54-dependent Fis family transcriptional regulator</fullName>
    </submittedName>
</protein>
<dbReference type="SUPFAM" id="SSF52540">
    <property type="entry name" value="P-loop containing nucleoside triphosphate hydrolases"/>
    <property type="match status" value="1"/>
</dbReference>
<evidence type="ECO:0000313" key="9">
    <source>
        <dbReference type="EMBL" id="MBC3765724.1"/>
    </source>
</evidence>
<dbReference type="InterPro" id="IPR009057">
    <property type="entry name" value="Homeodomain-like_sf"/>
</dbReference>
<keyword evidence="2" id="KW-0067">ATP-binding</keyword>
<dbReference type="PRINTS" id="PR01590">
    <property type="entry name" value="HTHFIS"/>
</dbReference>
<dbReference type="GO" id="GO:0043565">
    <property type="term" value="F:sequence-specific DNA binding"/>
    <property type="evidence" value="ECO:0007669"/>
    <property type="project" value="InterPro"/>
</dbReference>
<evidence type="ECO:0000256" key="2">
    <source>
        <dbReference type="ARBA" id="ARBA00022840"/>
    </source>
</evidence>
<dbReference type="PROSITE" id="PS50045">
    <property type="entry name" value="SIGMA54_INTERACT_4"/>
    <property type="match status" value="1"/>
</dbReference>
<dbReference type="Proteomes" id="UP000601768">
    <property type="component" value="Unassembled WGS sequence"/>
</dbReference>
<keyword evidence="3" id="KW-0805">Transcription regulation</keyword>
<dbReference type="PROSITE" id="PS50110">
    <property type="entry name" value="RESPONSE_REGULATORY"/>
    <property type="match status" value="1"/>
</dbReference>
<feature type="modified residue" description="4-aspartylphosphate" evidence="6">
    <location>
        <position position="58"/>
    </location>
</feature>
<dbReference type="SUPFAM" id="SSF52172">
    <property type="entry name" value="CheY-like"/>
    <property type="match status" value="1"/>
</dbReference>
<feature type="domain" description="Sigma-54 factor interaction" evidence="7">
    <location>
        <begin position="152"/>
        <end position="381"/>
    </location>
</feature>
<dbReference type="InterPro" id="IPR025944">
    <property type="entry name" value="Sigma_54_int_dom_CS"/>
</dbReference>
<dbReference type="SMART" id="SM00448">
    <property type="entry name" value="REC"/>
    <property type="match status" value="1"/>
</dbReference>
<dbReference type="SUPFAM" id="SSF46689">
    <property type="entry name" value="Homeodomain-like"/>
    <property type="match status" value="1"/>
</dbReference>
<dbReference type="PROSITE" id="PS00688">
    <property type="entry name" value="SIGMA54_INTERACT_3"/>
    <property type="match status" value="1"/>
</dbReference>
<sequence length="455" mass="51089">MHAQLASPVVLVIDDREDIRQSLQLILEDEGYQVKTVEHPLAAQTLVRHAKVDLMLLDMNFALDTTSGQEGLAFLNWCQQEQISVPVVAMTAWSNTELIVKVMQLGARDFVEKPWNNKRLLQIVKQQLALSDLSHQNQKLAQQLQPTPLSQYQWQSPVMQQLLTQLDTVAATDANILLTGENGTGKSEFARYLHQRSSRRDAPLVQVNMGAISENLFESEMFGHVKGAFTDAKQARIGRFELAEKGTLFLDEIANIPLSQQAKLLRVLESGEYEVLGSSVTQQANVRIISATNSDFSELIANQQFREDLYYRLNTMEFRLPTLAERAADIVPLAGYFLAEFSHKYHRDSQQLSPSANAALMQYSWPGNIRELRHVMERAVLLCTGQQIGSDLLHLGNAAKSNGLPMMTLEQAERQLIKMAMQQSANQVAKAAHLLGITKSSLYRRLEKYELASGE</sequence>
<keyword evidence="1" id="KW-0547">Nucleotide-binding</keyword>
<dbReference type="EMBL" id="JACNEP010000005">
    <property type="protein sequence ID" value="MBC3765724.1"/>
    <property type="molecule type" value="Genomic_DNA"/>
</dbReference>
<dbReference type="InterPro" id="IPR058031">
    <property type="entry name" value="AAA_lid_NorR"/>
</dbReference>
<dbReference type="Pfam" id="PF00158">
    <property type="entry name" value="Sigma54_activat"/>
    <property type="match status" value="1"/>
</dbReference>
<evidence type="ECO:0000259" key="7">
    <source>
        <dbReference type="PROSITE" id="PS50045"/>
    </source>
</evidence>
<dbReference type="PANTHER" id="PTHR32071:SF113">
    <property type="entry name" value="ALGINATE BIOSYNTHESIS TRANSCRIPTIONAL REGULATORY PROTEIN ALGB"/>
    <property type="match status" value="1"/>
</dbReference>
<accession>A0A8J6ISP7</accession>
<dbReference type="InterPro" id="IPR025943">
    <property type="entry name" value="Sigma_54_int_dom_ATP-bd_2"/>
</dbReference>
<dbReference type="InterPro" id="IPR002197">
    <property type="entry name" value="HTH_Fis"/>
</dbReference>